<evidence type="ECO:0000256" key="1">
    <source>
        <dbReference type="SAM" id="MobiDB-lite"/>
    </source>
</evidence>
<protein>
    <submittedName>
        <fullName evidence="2">Uncharacterized protein</fullName>
    </submittedName>
</protein>
<feature type="region of interest" description="Disordered" evidence="1">
    <location>
        <begin position="1"/>
        <end position="72"/>
    </location>
</feature>
<feature type="compositionally biased region" description="Basic and acidic residues" evidence="1">
    <location>
        <begin position="165"/>
        <end position="178"/>
    </location>
</feature>
<feature type="compositionally biased region" description="Basic residues" evidence="1">
    <location>
        <begin position="154"/>
        <end position="164"/>
    </location>
</feature>
<dbReference type="EMBL" id="GL440121">
    <property type="protein sequence ID" value="EFN66244.1"/>
    <property type="molecule type" value="Genomic_DNA"/>
</dbReference>
<dbReference type="AlphaFoldDB" id="E2AJZ9"/>
<feature type="compositionally biased region" description="Basic residues" evidence="1">
    <location>
        <begin position="179"/>
        <end position="188"/>
    </location>
</feature>
<reference evidence="2 3" key="1">
    <citation type="journal article" date="2010" name="Science">
        <title>Genomic comparison of the ants Camponotus floridanus and Harpegnathos saltator.</title>
        <authorList>
            <person name="Bonasio R."/>
            <person name="Zhang G."/>
            <person name="Ye C."/>
            <person name="Mutti N.S."/>
            <person name="Fang X."/>
            <person name="Qin N."/>
            <person name="Donahue G."/>
            <person name="Yang P."/>
            <person name="Li Q."/>
            <person name="Li C."/>
            <person name="Zhang P."/>
            <person name="Huang Z."/>
            <person name="Berger S.L."/>
            <person name="Reinberg D."/>
            <person name="Wang J."/>
            <person name="Liebig J."/>
        </authorList>
    </citation>
    <scope>NUCLEOTIDE SEQUENCE [LARGE SCALE GENOMIC DNA]</scope>
    <source>
        <strain evidence="3">C129</strain>
    </source>
</reference>
<proteinExistence type="predicted"/>
<feature type="region of interest" description="Disordered" evidence="1">
    <location>
        <begin position="308"/>
        <end position="370"/>
    </location>
</feature>
<gene>
    <name evidence="2" type="ORF">EAG_10152</name>
</gene>
<evidence type="ECO:0000313" key="2">
    <source>
        <dbReference type="EMBL" id="EFN66244.1"/>
    </source>
</evidence>
<keyword evidence="3" id="KW-1185">Reference proteome</keyword>
<accession>E2AJZ9</accession>
<feature type="compositionally biased region" description="Polar residues" evidence="1">
    <location>
        <begin position="62"/>
        <end position="72"/>
    </location>
</feature>
<evidence type="ECO:0000313" key="3">
    <source>
        <dbReference type="Proteomes" id="UP000000311"/>
    </source>
</evidence>
<feature type="region of interest" description="Disordered" evidence="1">
    <location>
        <begin position="225"/>
        <end position="248"/>
    </location>
</feature>
<feature type="compositionally biased region" description="Basic and acidic residues" evidence="1">
    <location>
        <begin position="1"/>
        <end position="21"/>
    </location>
</feature>
<sequence>MRNRGGEERVRGDSERVEDNQRYSARAENWKTREAGLEGRRQPRDEDKRDSLRFSRPRDRSTPTPGSTKLNKSSKLICGEFIAYSGLFSGANRNHESRDSSAKSGRLDRFRLSRCRRSGRLSPARRGAARRHAGVRERALYRRGFVPGREPVARRYRGKLRRRQAPVDDDHRRDEGSNTRRRISRRHSRVRRSLLRYDHVSGHVVVAPRAAAANPEVDDGAAIRAAAGPRETPSHRVTTRAGGGGHRVRGHRAMLDLKSSGTTAAELPRTTAFTNLSMLFAGFSDIACIFNIAFHENLKENWHVLPNDRHTPRHSRNVKSEAPLMDSGVSRSNEGGNAGSSYKGGWSHATSPAPGQDACPHGGNAEEQTPPCVDANTELAQSSRGDHRDLPAGIFVINGFWPRQPGYNNRGVVRDYLRGARGHKFRLRTRVNACEHECPPCPYSRLYSGSAQPAVSHLLALGFKQVCEIILTQT</sequence>
<feature type="compositionally biased region" description="Basic and acidic residues" evidence="1">
    <location>
        <begin position="28"/>
        <end position="61"/>
    </location>
</feature>
<dbReference type="Proteomes" id="UP000000311">
    <property type="component" value="Unassembled WGS sequence"/>
</dbReference>
<feature type="region of interest" description="Disordered" evidence="1">
    <location>
        <begin position="152"/>
        <end position="188"/>
    </location>
</feature>
<organism evidence="3">
    <name type="scientific">Camponotus floridanus</name>
    <name type="common">Florida carpenter ant</name>
    <dbReference type="NCBI Taxonomy" id="104421"/>
    <lineage>
        <taxon>Eukaryota</taxon>
        <taxon>Metazoa</taxon>
        <taxon>Ecdysozoa</taxon>
        <taxon>Arthropoda</taxon>
        <taxon>Hexapoda</taxon>
        <taxon>Insecta</taxon>
        <taxon>Pterygota</taxon>
        <taxon>Neoptera</taxon>
        <taxon>Endopterygota</taxon>
        <taxon>Hymenoptera</taxon>
        <taxon>Apocrita</taxon>
        <taxon>Aculeata</taxon>
        <taxon>Formicoidea</taxon>
        <taxon>Formicidae</taxon>
        <taxon>Formicinae</taxon>
        <taxon>Camponotus</taxon>
    </lineage>
</organism>
<name>E2AJZ9_CAMFO</name>
<dbReference type="InParanoid" id="E2AJZ9"/>